<keyword evidence="3" id="KW-1133">Transmembrane helix</keyword>
<keyword evidence="3" id="KW-0812">Transmembrane</keyword>
<feature type="coiled-coil region" evidence="1">
    <location>
        <begin position="22"/>
        <end position="71"/>
    </location>
</feature>
<keyword evidence="1" id="KW-0175">Coiled coil</keyword>
<protein>
    <submittedName>
        <fullName evidence="4">Minor tail protein</fullName>
    </submittedName>
</protein>
<sequence length="983" mass="104866">MAADGSIIIDTRIDTDGISSGVKEVRAAFKDLANSVKEINANINSIFHDGFEKLEDSFQSLQQKSEKVENSMDKMGNSAKKTGTTVSNSFNKMDISGASRKVNLLGRQFEGLGTIVKRIGFLVGSAFAVGKLIQFGKESIELGSDLAEVQNVVDVTFTTMSDKVNEFAKNAMTSAGLSETMAKRYVGTFGAMSKSFGFSEAQAYDMSTALTQLTGDVASFYNISQDLAYIKLKSVFTGETETLKDLGVVMTQSALDQYALANGYGKTTSAMTEQEKVALRLKFVQDQLSAASGDFIRTSDSWANQVRVMQLQLQSLKATIGQGLINLFSPVLKVINTLLAKLATLANAFKSFTELITGKKSSGATGSASAGIAGANIAETAEGYGTAADNAEDLADATKETAKETKKAQKASKDYLSTLDEIHKATSNDSVSSSPSGSGGSKNGLDSIPKANVGTVDYGKLADGENALDKISESAKKLADLLKKIWKPFQDAWKSEGKNTVDAATYSFSSLGKLAKDVGGSIASVWTNGTGTTILNTMLQIAQNVLITIGNIASRLDDAWKKNEVGTTIIQNIANALQAILTFINNIANDTARWAQNLNFYPLLQSISNLTGTFAPIIKTIGGTLEWLYANIILPVLQWIIETGLPTVINAVSGLLDFLSKHQGIVETFGAVLLGAFAASKIVGLAITIVGAVSKIIGIGKNVITLITGAGGIMSGIKTLVATLGPGGIFAIAISAAIAVGVLLYKNWDKICDTATKLKDWVVEKTRGLVRDASNLLANLRTKISNIWEFVKTKTQNIWSSVTTFVSTKVEAIHNAIVDKFTAAKNKVVETFEGIKTTIRDILNKVIGIANSAIGTVNSAIGGIESAFTFGPWKVPTPFGSRTIGFTANFPRVPTIPYLAKGAVIPPRSEFLAVLGDQKNGRNLEAPEDLLRQIVREETGGNQSSGGNYRFTAQLNRRTIFDEMIDEAKLRRDASGTNPFELA</sequence>
<evidence type="ECO:0000256" key="2">
    <source>
        <dbReference type="SAM" id="MobiDB-lite"/>
    </source>
</evidence>
<keyword evidence="3" id="KW-0472">Membrane</keyword>
<dbReference type="Gene3D" id="1.10.287.950">
    <property type="entry name" value="Methyl-accepting chemotaxis protein"/>
    <property type="match status" value="1"/>
</dbReference>
<organism evidence="4">
    <name type="scientific">Siphoviridae sp. ctpji4</name>
    <dbReference type="NCBI Taxonomy" id="2825676"/>
    <lineage>
        <taxon>Viruses</taxon>
        <taxon>Duplodnaviria</taxon>
        <taxon>Heunggongvirae</taxon>
        <taxon>Uroviricota</taxon>
        <taxon>Caudoviricetes</taxon>
    </lineage>
</organism>
<proteinExistence type="predicted"/>
<evidence type="ECO:0000256" key="1">
    <source>
        <dbReference type="SAM" id="Coils"/>
    </source>
</evidence>
<feature type="transmembrane region" description="Helical" evidence="3">
    <location>
        <begin position="727"/>
        <end position="745"/>
    </location>
</feature>
<reference evidence="4" key="1">
    <citation type="journal article" date="2021" name="Proc. Natl. Acad. Sci. U.S.A.">
        <title>A Catalog of Tens of Thousands of Viruses from Human Metagenomes Reveals Hidden Associations with Chronic Diseases.</title>
        <authorList>
            <person name="Tisza M.J."/>
            <person name="Buck C.B."/>
        </authorList>
    </citation>
    <scope>NUCLEOTIDE SEQUENCE</scope>
    <source>
        <strain evidence="4">Ctpji4</strain>
    </source>
</reference>
<accession>A0A8S5PBK0</accession>
<name>A0A8S5PBK0_9CAUD</name>
<feature type="transmembrane region" description="Helical" evidence="3">
    <location>
        <begin position="669"/>
        <end position="691"/>
    </location>
</feature>
<evidence type="ECO:0000256" key="3">
    <source>
        <dbReference type="SAM" id="Phobius"/>
    </source>
</evidence>
<feature type="compositionally biased region" description="Low complexity" evidence="2">
    <location>
        <begin position="427"/>
        <end position="436"/>
    </location>
</feature>
<dbReference type="EMBL" id="BK015375">
    <property type="protein sequence ID" value="DAE03835.1"/>
    <property type="molecule type" value="Genomic_DNA"/>
</dbReference>
<dbReference type="Gene3D" id="1.20.120.20">
    <property type="entry name" value="Apolipoprotein"/>
    <property type="match status" value="1"/>
</dbReference>
<evidence type="ECO:0000313" key="4">
    <source>
        <dbReference type="EMBL" id="DAE03835.1"/>
    </source>
</evidence>
<feature type="transmembrane region" description="Helical" evidence="3">
    <location>
        <begin position="703"/>
        <end position="721"/>
    </location>
</feature>
<feature type="region of interest" description="Disordered" evidence="2">
    <location>
        <begin position="426"/>
        <end position="448"/>
    </location>
</feature>